<evidence type="ECO:0000256" key="1">
    <source>
        <dbReference type="SAM" id="SignalP"/>
    </source>
</evidence>
<keyword evidence="1" id="KW-0732">Signal</keyword>
<sequence>MKIAKSTIILLVFVLMLSIFVANVADLISVDSHLPDETLRDNNGWWTRPKYYDIGNSYDHLIWFLQISDLHISIFKDPSRISELKEFCNMTVDSINPAVVLASGDLTDAKNEDEMGSKQILKEWQYYKYVIDETNIKERTLWLDVRGNHDNFNV</sequence>
<evidence type="ECO:0000313" key="3">
    <source>
        <dbReference type="EMBL" id="KMQ88411.1"/>
    </source>
</evidence>
<dbReference type="Gene3D" id="3.60.21.10">
    <property type="match status" value="1"/>
</dbReference>
<feature type="domain" description="Calcineurin-like phosphoesterase" evidence="2">
    <location>
        <begin position="63"/>
        <end position="150"/>
    </location>
</feature>
<keyword evidence="4" id="KW-1185">Reference proteome</keyword>
<evidence type="ECO:0000313" key="4">
    <source>
        <dbReference type="Proteomes" id="UP000036403"/>
    </source>
</evidence>
<accession>A0A0J7KDZ3</accession>
<dbReference type="Pfam" id="PF00149">
    <property type="entry name" value="Metallophos"/>
    <property type="match status" value="1"/>
</dbReference>
<dbReference type="InterPro" id="IPR004843">
    <property type="entry name" value="Calcineurin-like_PHP"/>
</dbReference>
<name>A0A0J7KDZ3_LASNI</name>
<keyword evidence="3" id="KW-0812">Transmembrane</keyword>
<dbReference type="PANTHER" id="PTHR14795">
    <property type="entry name" value="HELICASE RELATED"/>
    <property type="match status" value="1"/>
</dbReference>
<dbReference type="EMBL" id="LBMM01009073">
    <property type="protein sequence ID" value="KMQ88411.1"/>
    <property type="molecule type" value="Genomic_DNA"/>
</dbReference>
<dbReference type="GO" id="GO:0016787">
    <property type="term" value="F:hydrolase activity"/>
    <property type="evidence" value="ECO:0007669"/>
    <property type="project" value="InterPro"/>
</dbReference>
<comment type="caution">
    <text evidence="3">The sequence shown here is derived from an EMBL/GenBank/DDBJ whole genome shotgun (WGS) entry which is preliminary data.</text>
</comment>
<feature type="signal peptide" evidence="1">
    <location>
        <begin position="1"/>
        <end position="25"/>
    </location>
</feature>
<feature type="chain" id="PRO_5005290054" evidence="1">
    <location>
        <begin position="26"/>
        <end position="154"/>
    </location>
</feature>
<dbReference type="STRING" id="67767.A0A0J7KDZ3"/>
<dbReference type="Proteomes" id="UP000036403">
    <property type="component" value="Unassembled WGS sequence"/>
</dbReference>
<dbReference type="InterPro" id="IPR029052">
    <property type="entry name" value="Metallo-depent_PP-like"/>
</dbReference>
<proteinExistence type="predicted"/>
<dbReference type="OrthoDB" id="27234at2759"/>
<dbReference type="AlphaFoldDB" id="A0A0J7KDZ3"/>
<gene>
    <name evidence="3" type="ORF">RF55_12112</name>
</gene>
<feature type="non-terminal residue" evidence="3">
    <location>
        <position position="154"/>
    </location>
</feature>
<organism evidence="3 4">
    <name type="scientific">Lasius niger</name>
    <name type="common">Black garden ant</name>
    <dbReference type="NCBI Taxonomy" id="67767"/>
    <lineage>
        <taxon>Eukaryota</taxon>
        <taxon>Metazoa</taxon>
        <taxon>Ecdysozoa</taxon>
        <taxon>Arthropoda</taxon>
        <taxon>Hexapoda</taxon>
        <taxon>Insecta</taxon>
        <taxon>Pterygota</taxon>
        <taxon>Neoptera</taxon>
        <taxon>Endopterygota</taxon>
        <taxon>Hymenoptera</taxon>
        <taxon>Apocrita</taxon>
        <taxon>Aculeata</taxon>
        <taxon>Formicoidea</taxon>
        <taxon>Formicidae</taxon>
        <taxon>Formicinae</taxon>
        <taxon>Lasius</taxon>
        <taxon>Lasius</taxon>
    </lineage>
</organism>
<dbReference type="PANTHER" id="PTHR14795:SF0">
    <property type="entry name" value="TRANSMEMBRANE PROTEIN 62"/>
    <property type="match status" value="1"/>
</dbReference>
<evidence type="ECO:0000259" key="2">
    <source>
        <dbReference type="Pfam" id="PF00149"/>
    </source>
</evidence>
<protein>
    <submittedName>
        <fullName evidence="3">Transmembrane protein 62</fullName>
    </submittedName>
</protein>
<dbReference type="SUPFAM" id="SSF56300">
    <property type="entry name" value="Metallo-dependent phosphatases"/>
    <property type="match status" value="1"/>
</dbReference>
<reference evidence="3 4" key="1">
    <citation type="submission" date="2015-04" db="EMBL/GenBank/DDBJ databases">
        <title>Lasius niger genome sequencing.</title>
        <authorList>
            <person name="Konorov E.A."/>
            <person name="Nikitin M.A."/>
            <person name="Kirill M.V."/>
            <person name="Chang P."/>
        </authorList>
    </citation>
    <scope>NUCLEOTIDE SEQUENCE [LARGE SCALE GENOMIC DNA]</scope>
    <source>
        <tissue evidence="3">Whole</tissue>
    </source>
</reference>
<keyword evidence="3" id="KW-0472">Membrane</keyword>
<dbReference type="PaxDb" id="67767-A0A0J7KDZ3"/>